<dbReference type="Proteomes" id="UP000646833">
    <property type="component" value="Unassembled WGS sequence"/>
</dbReference>
<gene>
    <name evidence="6" type="ORF">GCM10007209_38650</name>
</gene>
<dbReference type="InterPro" id="IPR058675">
    <property type="entry name" value="DUF8054_C"/>
</dbReference>
<keyword evidence="2" id="KW-1133">Transmembrane helix</keyword>
<protein>
    <submittedName>
        <fullName evidence="6">Uncharacterized protein</fullName>
    </submittedName>
</protein>
<evidence type="ECO:0000259" key="5">
    <source>
        <dbReference type="Pfam" id="PF26238"/>
    </source>
</evidence>
<comment type="caution">
    <text evidence="6">The sequence shown here is derived from an EMBL/GenBank/DDBJ whole genome shotgun (WGS) entry which is preliminary data.</text>
</comment>
<feature type="transmembrane region" description="Helical" evidence="2">
    <location>
        <begin position="21"/>
        <end position="40"/>
    </location>
</feature>
<evidence type="ECO:0000259" key="3">
    <source>
        <dbReference type="Pfam" id="PF26236"/>
    </source>
</evidence>
<reference evidence="6" key="2">
    <citation type="submission" date="2020-09" db="EMBL/GenBank/DDBJ databases">
        <authorList>
            <person name="Sun Q."/>
            <person name="Sedlacek I."/>
        </authorList>
    </citation>
    <scope>NUCLEOTIDE SEQUENCE</scope>
    <source>
        <strain evidence="6">CCM 7217</strain>
    </source>
</reference>
<evidence type="ECO:0000313" key="7">
    <source>
        <dbReference type="Proteomes" id="UP000646833"/>
    </source>
</evidence>
<dbReference type="Pfam" id="PF26238">
    <property type="entry name" value="DUF8054_M"/>
    <property type="match status" value="1"/>
</dbReference>
<organism evidence="6 7">
    <name type="scientific">Haloferax sulfurifontis</name>
    <dbReference type="NCBI Taxonomy" id="255616"/>
    <lineage>
        <taxon>Archaea</taxon>
        <taxon>Methanobacteriati</taxon>
        <taxon>Methanobacteriota</taxon>
        <taxon>Stenosarchaea group</taxon>
        <taxon>Halobacteria</taxon>
        <taxon>Halobacteriales</taxon>
        <taxon>Haloferacaceae</taxon>
        <taxon>Haloferax</taxon>
    </lineage>
</organism>
<dbReference type="Pfam" id="PF26236">
    <property type="entry name" value="DUF8054_N"/>
    <property type="match status" value="1"/>
</dbReference>
<feature type="domain" description="DUF8054" evidence="3">
    <location>
        <begin position="8"/>
        <end position="87"/>
    </location>
</feature>
<dbReference type="Pfam" id="PF26237">
    <property type="entry name" value="DUF8054_C"/>
    <property type="match status" value="1"/>
</dbReference>
<reference evidence="6" key="1">
    <citation type="journal article" date="2014" name="Int. J. Syst. Evol. Microbiol.">
        <title>Complete genome sequence of Corynebacterium casei LMG S-19264T (=DSM 44701T), isolated from a smear-ripened cheese.</title>
        <authorList>
            <consortium name="US DOE Joint Genome Institute (JGI-PGF)"/>
            <person name="Walter F."/>
            <person name="Albersmeier A."/>
            <person name="Kalinowski J."/>
            <person name="Ruckert C."/>
        </authorList>
    </citation>
    <scope>NUCLEOTIDE SEQUENCE</scope>
    <source>
        <strain evidence="6">CCM 7217</strain>
    </source>
</reference>
<dbReference type="EMBL" id="BMCI01000012">
    <property type="protein sequence ID" value="GGC72966.1"/>
    <property type="molecule type" value="Genomic_DNA"/>
</dbReference>
<feature type="compositionally biased region" description="Low complexity" evidence="1">
    <location>
        <begin position="99"/>
        <end position="118"/>
    </location>
</feature>
<evidence type="ECO:0000313" key="6">
    <source>
        <dbReference type="EMBL" id="GGC72966.1"/>
    </source>
</evidence>
<dbReference type="RefSeq" id="WP_188425041.1">
    <property type="nucleotide sequence ID" value="NZ_BMCI01000012.1"/>
</dbReference>
<dbReference type="InterPro" id="IPR058775">
    <property type="entry name" value="DUF8054_M"/>
</dbReference>
<keyword evidence="2" id="KW-0472">Membrane</keyword>
<accession>A0A830EBN7</accession>
<name>A0A830EBN7_9EURY</name>
<sequence>MTTPTLADRLRQPEYTGENRCTPCTAVNVVIAAALSLVLGVAWPPLALVSFALFAGAIYFRGYLVPGTPTLTKTYFPDRVLRWFDKEPTPTQTRVGATASAPGSAAGDDADAESPAGEVESGELDGDGASVAAFDVEATLLDAGALEVDESGDELRLAPAFESAWNDEIARTDEAVARRWLARLTGVDEADVSLESRSRSRWLVAIVDGTTLGTWESRGALVADVAADAALDGRLDDWDRLTAEQRSALARGLRIYLNRCPTCGGDVRFGSETAESCCRSWEVFAVRCEDCEARLLEVDAEALEPETA</sequence>
<feature type="domain" description="DUF8054" evidence="5">
    <location>
        <begin position="135"/>
        <end position="255"/>
    </location>
</feature>
<evidence type="ECO:0000256" key="2">
    <source>
        <dbReference type="SAM" id="Phobius"/>
    </source>
</evidence>
<proteinExistence type="predicted"/>
<dbReference type="AlphaFoldDB" id="A0A830EBN7"/>
<feature type="domain" description="DUF8054" evidence="4">
    <location>
        <begin position="259"/>
        <end position="298"/>
    </location>
</feature>
<keyword evidence="2" id="KW-0812">Transmembrane</keyword>
<evidence type="ECO:0000256" key="1">
    <source>
        <dbReference type="SAM" id="MobiDB-lite"/>
    </source>
</evidence>
<dbReference type="InterPro" id="IPR058674">
    <property type="entry name" value="DUF8054_N"/>
</dbReference>
<evidence type="ECO:0000259" key="4">
    <source>
        <dbReference type="Pfam" id="PF26237"/>
    </source>
</evidence>
<feature type="region of interest" description="Disordered" evidence="1">
    <location>
        <begin position="91"/>
        <end position="124"/>
    </location>
</feature>